<proteinExistence type="predicted"/>
<sequence length="121" mass="12220">MLAAPGTPAAAVGAQACWHELALWIPAGQKERESCPSTDPRAVHRRGVGEGPAWGSTPPILGQTRLEAPPMFSQLWLGGCSPSSLHTVGLRPSSCAHPGMTSVLAGMGGALAGAAGTGEQN</sequence>
<name>A0AC59YHW3_RANTA</name>
<dbReference type="EMBL" id="OX596100">
    <property type="protein sequence ID" value="CAM9717260.1"/>
    <property type="molecule type" value="Genomic_DNA"/>
</dbReference>
<protein>
    <submittedName>
        <fullName evidence="1">Uncharacterized protein</fullName>
    </submittedName>
</protein>
<dbReference type="Proteomes" id="UP001162501">
    <property type="component" value="Chromosome 16"/>
</dbReference>
<reference evidence="1" key="2">
    <citation type="submission" date="2025-03" db="EMBL/GenBank/DDBJ databases">
        <authorList>
            <consortium name="ELIXIR-Norway"/>
            <consortium name="Elixir Norway"/>
        </authorList>
    </citation>
    <scope>NUCLEOTIDE SEQUENCE</scope>
</reference>
<reference evidence="1" key="1">
    <citation type="submission" date="2023-05" db="EMBL/GenBank/DDBJ databases">
        <authorList>
            <consortium name="ELIXIR-Norway"/>
        </authorList>
    </citation>
    <scope>NUCLEOTIDE SEQUENCE</scope>
</reference>
<evidence type="ECO:0000313" key="1">
    <source>
        <dbReference type="EMBL" id="CAM9717260.1"/>
    </source>
</evidence>
<gene>
    <name evidence="1" type="ORF">MRATA1EN22A_LOCUS6451</name>
</gene>
<organism evidence="1 2">
    <name type="scientific">Rangifer tarandus platyrhynchus</name>
    <name type="common">Svalbard reindeer</name>
    <dbReference type="NCBI Taxonomy" id="3082113"/>
    <lineage>
        <taxon>Eukaryota</taxon>
        <taxon>Metazoa</taxon>
        <taxon>Chordata</taxon>
        <taxon>Craniata</taxon>
        <taxon>Vertebrata</taxon>
        <taxon>Euteleostomi</taxon>
        <taxon>Mammalia</taxon>
        <taxon>Eutheria</taxon>
        <taxon>Laurasiatheria</taxon>
        <taxon>Artiodactyla</taxon>
        <taxon>Ruminantia</taxon>
        <taxon>Pecora</taxon>
        <taxon>Cervidae</taxon>
        <taxon>Odocoileinae</taxon>
        <taxon>Rangifer</taxon>
    </lineage>
</organism>
<evidence type="ECO:0000313" key="2">
    <source>
        <dbReference type="Proteomes" id="UP001162501"/>
    </source>
</evidence>
<accession>A0AC59YHW3</accession>